<dbReference type="RefSeq" id="WP_051292429.1">
    <property type="nucleotide sequence ID" value="NZ_AUBI01000019.1"/>
</dbReference>
<evidence type="ECO:0000256" key="1">
    <source>
        <dbReference type="SAM" id="MobiDB-lite"/>
    </source>
</evidence>
<dbReference type="EMBL" id="BJYF01000032">
    <property type="protein sequence ID" value="GEN61326.1"/>
    <property type="molecule type" value="Genomic_DNA"/>
</dbReference>
<gene>
    <name evidence="2" type="ORF">ANI02nite_32100</name>
</gene>
<reference evidence="2 3" key="1">
    <citation type="submission" date="2019-07" db="EMBL/GenBank/DDBJ databases">
        <title>Whole genome shotgun sequence of Acetobacter nitrogenifigens NBRC 105050.</title>
        <authorList>
            <person name="Hosoyama A."/>
            <person name="Uohara A."/>
            <person name="Ohji S."/>
            <person name="Ichikawa N."/>
        </authorList>
    </citation>
    <scope>NUCLEOTIDE SEQUENCE [LARGE SCALE GENOMIC DNA]</scope>
    <source>
        <strain evidence="2 3">NBRC 105050</strain>
    </source>
</reference>
<name>A0A511XED9_9PROT</name>
<accession>A0A511XED9</accession>
<comment type="caution">
    <text evidence="2">The sequence shown here is derived from an EMBL/GenBank/DDBJ whole genome shotgun (WGS) entry which is preliminary data.</text>
</comment>
<dbReference type="Proteomes" id="UP000321635">
    <property type="component" value="Unassembled WGS sequence"/>
</dbReference>
<protein>
    <recommendedName>
        <fullName evidence="4">Tripartite tricarboxylate transporter substrate binding protein</fullName>
    </recommendedName>
</protein>
<proteinExistence type="predicted"/>
<evidence type="ECO:0000313" key="2">
    <source>
        <dbReference type="EMBL" id="GEN61326.1"/>
    </source>
</evidence>
<evidence type="ECO:0008006" key="4">
    <source>
        <dbReference type="Google" id="ProtNLM"/>
    </source>
</evidence>
<dbReference type="AlphaFoldDB" id="A0A511XED9"/>
<evidence type="ECO:0000313" key="3">
    <source>
        <dbReference type="Proteomes" id="UP000321635"/>
    </source>
</evidence>
<sequence length="402" mass="41944">MKGVWSHVPEADYDVTEDGSEAPRRRERKPPLNVAARRDVLKTVGAVVGALTAARCGLLHAAPPLRTQHARPDIETVAQVTAATAIGTPTLIVAGNAAPARWASLIASSFSETLSTDSPIVLRKTGGQDGVTGANLFDSLASADESGSALLAPGAAILAAQAGDPRVHFDYQRWLPVLLSVSAPIAVGRVDFRRSLRTMLKDRPVRVAVSAPNGLELPTMLALTILSMRVIPVSGFGGAEAAIGALRRGEVDVVQLPADSAHPDLLQGLAADGFEPLFAITPTADPSVSIAQDFTTRYEALRGHAPTHPLYPAFKATAAAACVDMALVLPMLTPPAQAARWRHAATLAAAQPEATAMAKNDGGRLIAGADDASVYAALAPDLSAILALRRWLAEHGPSWRVG</sequence>
<dbReference type="STRING" id="1120919.GCA_000429165_03317"/>
<feature type="compositionally biased region" description="Acidic residues" evidence="1">
    <location>
        <begin position="11"/>
        <end position="20"/>
    </location>
</feature>
<keyword evidence="3" id="KW-1185">Reference proteome</keyword>
<organism evidence="2 3">
    <name type="scientific">Acetobacter nitrogenifigens DSM 23921 = NBRC 105050</name>
    <dbReference type="NCBI Taxonomy" id="1120919"/>
    <lineage>
        <taxon>Bacteria</taxon>
        <taxon>Pseudomonadati</taxon>
        <taxon>Pseudomonadota</taxon>
        <taxon>Alphaproteobacteria</taxon>
        <taxon>Acetobacterales</taxon>
        <taxon>Acetobacteraceae</taxon>
        <taxon>Acetobacter</taxon>
    </lineage>
</organism>
<feature type="region of interest" description="Disordered" evidence="1">
    <location>
        <begin position="1"/>
        <end position="31"/>
    </location>
</feature>